<dbReference type="PANTHER" id="PTHR34219">
    <property type="entry name" value="IRON-REGULATED INNER MEMBRANE PROTEIN-RELATED"/>
    <property type="match status" value="1"/>
</dbReference>
<dbReference type="InterPro" id="IPR005625">
    <property type="entry name" value="PepSY-ass_TM"/>
</dbReference>
<dbReference type="EMBL" id="VWNA01000001">
    <property type="protein sequence ID" value="MQT11953.1"/>
    <property type="molecule type" value="Genomic_DNA"/>
</dbReference>
<evidence type="ECO:0000256" key="1">
    <source>
        <dbReference type="SAM" id="Phobius"/>
    </source>
</evidence>
<dbReference type="Pfam" id="PF03929">
    <property type="entry name" value="PepSY_TM"/>
    <property type="match status" value="1"/>
</dbReference>
<dbReference type="Proteomes" id="UP000332515">
    <property type="component" value="Unassembled WGS sequence"/>
</dbReference>
<dbReference type="RefSeq" id="WP_153479277.1">
    <property type="nucleotide sequence ID" value="NZ_VWNA01000001.1"/>
</dbReference>
<keyword evidence="1" id="KW-1133">Transmembrane helix</keyword>
<organism evidence="2 3">
    <name type="scientific">Segnochrobactrum spirostomi</name>
    <dbReference type="NCBI Taxonomy" id="2608987"/>
    <lineage>
        <taxon>Bacteria</taxon>
        <taxon>Pseudomonadati</taxon>
        <taxon>Pseudomonadota</taxon>
        <taxon>Alphaproteobacteria</taxon>
        <taxon>Hyphomicrobiales</taxon>
        <taxon>Segnochrobactraceae</taxon>
        <taxon>Segnochrobactrum</taxon>
    </lineage>
</organism>
<feature type="transmembrane region" description="Helical" evidence="1">
    <location>
        <begin position="410"/>
        <end position="441"/>
    </location>
</feature>
<keyword evidence="3" id="KW-1185">Reference proteome</keyword>
<evidence type="ECO:0000313" key="2">
    <source>
        <dbReference type="EMBL" id="MQT11953.1"/>
    </source>
</evidence>
<comment type="caution">
    <text evidence="2">The sequence shown here is derived from an EMBL/GenBank/DDBJ whole genome shotgun (WGS) entry which is preliminary data.</text>
</comment>
<feature type="transmembrane region" description="Helical" evidence="1">
    <location>
        <begin position="23"/>
        <end position="47"/>
    </location>
</feature>
<reference evidence="2 3" key="1">
    <citation type="submission" date="2019-09" db="EMBL/GenBank/DDBJ databases">
        <title>Segnochrobactrum spirostomi gen. nov., sp. nov., isolated from the ciliate Spirostomum cf. yagiui and description of a novel family, Segnochrobactraceae fam. nov. within the order Rhizobiales of the class Alphaproteobacteria.</title>
        <authorList>
            <person name="Akter S."/>
            <person name="Shazib S.U.A."/>
            <person name="Shin M.K."/>
        </authorList>
    </citation>
    <scope>NUCLEOTIDE SEQUENCE [LARGE SCALE GENOMIC DNA]</scope>
    <source>
        <strain evidence="2 3">Sp-1</strain>
    </source>
</reference>
<dbReference type="PANTHER" id="PTHR34219:SF1">
    <property type="entry name" value="PEPSY DOMAIN-CONTAINING PROTEIN"/>
    <property type="match status" value="1"/>
</dbReference>
<feature type="transmembrane region" description="Helical" evidence="1">
    <location>
        <begin position="369"/>
        <end position="390"/>
    </location>
</feature>
<feature type="transmembrane region" description="Helical" evidence="1">
    <location>
        <begin position="153"/>
        <end position="173"/>
    </location>
</feature>
<name>A0A6A7XZH4_9HYPH</name>
<protein>
    <submittedName>
        <fullName evidence="2">PepSY domain-containing protein</fullName>
    </submittedName>
</protein>
<keyword evidence="1" id="KW-0812">Transmembrane</keyword>
<sequence>MSTTTPGAAAADRLSLYRAIWRWHFFAGLLSIPFLVILAVTGSLYLFKSEINHTVFAYRTVVADPGTPPESASTLVANAEAAVPGATATSYASPATATDSVVVTVKGETGKTLVYLNPYDGAVLAVLDASAEPMQVIKKIHSLEYFGTFTNRLIEAAAGFCLMLVVTGIYLWWPRGQSGGVVSVRGTPRQRRWWRDVHAVTGAFAGIVMFFLAITGMPWSGVWGAKVGEYADSHGLGYPAQLWNEVPTSTIPTSAVTPGAGWAVENAPVPLSTPAAEAAPIGIDKALQAAKTAGMAPGFDLALPSDETGVYTASRYFGDLSRERTIHIDQYSGKPIVDIAFKDYGPVGRAIEFGINVHQGMEWGRLNQLAMLATCLALIASSVTAIVMWWKRRPEGKVGVPPYPADPKVYRFLWIVAIVFGLAFPISGLAVLAMLAVDFLVIRTVPPLRRAFS</sequence>
<gene>
    <name evidence="2" type="ORF">F0357_04545</name>
</gene>
<dbReference type="AlphaFoldDB" id="A0A6A7XZH4"/>
<feature type="transmembrane region" description="Helical" evidence="1">
    <location>
        <begin position="193"/>
        <end position="214"/>
    </location>
</feature>
<accession>A0A6A7XZH4</accession>
<evidence type="ECO:0000313" key="3">
    <source>
        <dbReference type="Proteomes" id="UP000332515"/>
    </source>
</evidence>
<proteinExistence type="predicted"/>
<keyword evidence="1" id="KW-0472">Membrane</keyword>